<evidence type="ECO:0000313" key="2">
    <source>
        <dbReference type="Proteomes" id="UP001500236"/>
    </source>
</evidence>
<name>A0ABP6LTT1_9MICC</name>
<proteinExistence type="predicted"/>
<keyword evidence="2" id="KW-1185">Reference proteome</keyword>
<comment type="caution">
    <text evidence="1">The sequence shown here is derived from an EMBL/GenBank/DDBJ whole genome shotgun (WGS) entry which is preliminary data.</text>
</comment>
<accession>A0ABP6LTT1</accession>
<evidence type="ECO:0000313" key="1">
    <source>
        <dbReference type="EMBL" id="GAA3058817.1"/>
    </source>
</evidence>
<sequence>MPLHFVDDNGSGEVFQGQHRLLQSSEIYRVLQVEVVLRARGDDGAGQCGLADLACAYEEDHWGAAQGAVERSFCVGALLHDAMLPGKSARVMRICQVGV</sequence>
<gene>
    <name evidence="1" type="ORF">GCM10010529_10660</name>
</gene>
<dbReference type="EMBL" id="BAAAVT010000006">
    <property type="protein sequence ID" value="GAA3058817.1"/>
    <property type="molecule type" value="Genomic_DNA"/>
</dbReference>
<dbReference type="Proteomes" id="UP001500236">
    <property type="component" value="Unassembled WGS sequence"/>
</dbReference>
<organism evidence="1 2">
    <name type="scientific">Nesterenkonia aethiopica</name>
    <dbReference type="NCBI Taxonomy" id="269144"/>
    <lineage>
        <taxon>Bacteria</taxon>
        <taxon>Bacillati</taxon>
        <taxon>Actinomycetota</taxon>
        <taxon>Actinomycetes</taxon>
        <taxon>Micrococcales</taxon>
        <taxon>Micrococcaceae</taxon>
        <taxon>Nesterenkonia</taxon>
    </lineage>
</organism>
<protein>
    <submittedName>
        <fullName evidence="1">Uncharacterized protein</fullName>
    </submittedName>
</protein>
<reference evidence="2" key="1">
    <citation type="journal article" date="2019" name="Int. J. Syst. Evol. Microbiol.">
        <title>The Global Catalogue of Microorganisms (GCM) 10K type strain sequencing project: providing services to taxonomists for standard genome sequencing and annotation.</title>
        <authorList>
            <consortium name="The Broad Institute Genomics Platform"/>
            <consortium name="The Broad Institute Genome Sequencing Center for Infectious Disease"/>
            <person name="Wu L."/>
            <person name="Ma J."/>
        </authorList>
    </citation>
    <scope>NUCLEOTIDE SEQUENCE [LARGE SCALE GENOMIC DNA]</scope>
    <source>
        <strain evidence="2">JCM 14309</strain>
    </source>
</reference>